<protein>
    <submittedName>
        <fullName evidence="2">Uncharacterized protein</fullName>
    </submittedName>
</protein>
<reference evidence="2" key="1">
    <citation type="submission" date="2022-08" db="EMBL/GenBank/DDBJ databases">
        <title>Novel sulfate-reducing endosymbionts in the free-living metamonad Anaeramoeba.</title>
        <authorList>
            <person name="Jerlstrom-Hultqvist J."/>
            <person name="Cepicka I."/>
            <person name="Gallot-Lavallee L."/>
            <person name="Salas-Leiva D."/>
            <person name="Curtis B.A."/>
            <person name="Zahonova K."/>
            <person name="Pipaliya S."/>
            <person name="Dacks J."/>
            <person name="Roger A.J."/>
        </authorList>
    </citation>
    <scope>NUCLEOTIDE SEQUENCE</scope>
    <source>
        <strain evidence="2">Schooner1</strain>
    </source>
</reference>
<name>A0ABQ8ZBS4_9EUKA</name>
<keyword evidence="3" id="KW-1185">Reference proteome</keyword>
<proteinExistence type="predicted"/>
<evidence type="ECO:0000313" key="2">
    <source>
        <dbReference type="EMBL" id="KAJ6254347.1"/>
    </source>
</evidence>
<sequence>MISNDSINQLETANNVPFYPMLWSYGKYLYTKLSGGDLFDMNGMTKEFLENNYPNLDKQLKLKAQSYINRINDIMIQNNVFLYPKATEGQTTSSSNQNFHLSYCWESIFLIDNSIVVETNKTDKKPTSSYFLPDPLKALDPLLPQRSARRRTRSSTRFVRQREETIPVAPKKKDISEGTRAARTIGVLCFRLMKIISKEKCTHDILVKTTKFSRQRICTVLSIYHLVGLIYDDTVKETVVWNPTQEKILPDLNKFLTRYFKYRELKYKLINKLIIIMQNFSNKPSKSQPNNPQIEINKQKIMELILCKIIKIISINMDFSTLNTIKKIKILQKQILDEKISKFNLYFKMKKKQANSPRPSFNISNIDVNNNNHDYNISNLQKNMVSVNKLNNSHKKINHIPYDPNQFKLEPIKTDEKKHNSNQFKNFKIEKINTKLHVPKIQANILSGKELKEQNVKRGKNPNLSKIKNHISFQIPKSPKPLQPVKSLKPLQPLRSLQPLQPLQPLQQNHNFKNEENLLNRSQKIQSPKLVRNDVLQAALTMIKLSPQLVGESGRLTPVNNLTKSPLLTGGLNNNNININMNNNNNNNVNNSKNNNNEINQIQNNNNSNNNKISMVGLSPMFGFSGRNNLGGIGSITPLQEKGASPMFQSALNFGISPSPLTLPSPISSFNLSPQILPYFSLDTNSNNIPPTTISSKNNTQNINIVNEKKNVKIKPPNWHQPGRLYRETYSTSFNLKKN</sequence>
<organism evidence="2 3">
    <name type="scientific">Anaeramoeba flamelloides</name>
    <dbReference type="NCBI Taxonomy" id="1746091"/>
    <lineage>
        <taxon>Eukaryota</taxon>
        <taxon>Metamonada</taxon>
        <taxon>Anaeramoebidae</taxon>
        <taxon>Anaeramoeba</taxon>
    </lineage>
</organism>
<comment type="caution">
    <text evidence="2">The sequence shown here is derived from an EMBL/GenBank/DDBJ whole genome shotgun (WGS) entry which is preliminary data.</text>
</comment>
<dbReference type="EMBL" id="JAOAOG010000023">
    <property type="protein sequence ID" value="KAJ6254347.1"/>
    <property type="molecule type" value="Genomic_DNA"/>
</dbReference>
<gene>
    <name evidence="2" type="ORF">M0813_12537</name>
</gene>
<accession>A0ABQ8ZBS4</accession>
<feature type="region of interest" description="Disordered" evidence="1">
    <location>
        <begin position="585"/>
        <end position="610"/>
    </location>
</feature>
<evidence type="ECO:0000313" key="3">
    <source>
        <dbReference type="Proteomes" id="UP001150062"/>
    </source>
</evidence>
<dbReference type="Proteomes" id="UP001150062">
    <property type="component" value="Unassembled WGS sequence"/>
</dbReference>
<evidence type="ECO:0000256" key="1">
    <source>
        <dbReference type="SAM" id="MobiDB-lite"/>
    </source>
</evidence>